<dbReference type="PaxDb" id="3847-GLYMA20G33920.1"/>
<sequence>MKYTFIFQFYTLVQTILKDLCLGSVSLSSIQSLRASEFLLVILIPQYTVILQGLYMQNRSRSKGVCLFSQLQPNAVGNLNW</sequence>
<dbReference type="EnsemblPlants" id="KRG92194">
    <property type="protein sequence ID" value="KRG92194"/>
    <property type="gene ID" value="GLYMA_20G197400"/>
</dbReference>
<evidence type="ECO:0000313" key="2">
    <source>
        <dbReference type="EnsemblPlants" id="KRG92194"/>
    </source>
</evidence>
<dbReference type="AlphaFoldDB" id="K7N4I8"/>
<dbReference type="Gramene" id="KRG92194">
    <property type="protein sequence ID" value="KRG92194"/>
    <property type="gene ID" value="GLYMA_20G197400"/>
</dbReference>
<evidence type="ECO:0000313" key="3">
    <source>
        <dbReference type="Proteomes" id="UP000008827"/>
    </source>
</evidence>
<gene>
    <name evidence="1" type="ORF">GLYMA_20G197400</name>
</gene>
<evidence type="ECO:0000313" key="1">
    <source>
        <dbReference type="EMBL" id="KRG92194.1"/>
    </source>
</evidence>
<reference evidence="1" key="3">
    <citation type="submission" date="2018-07" db="EMBL/GenBank/DDBJ databases">
        <title>WGS assembly of Glycine max.</title>
        <authorList>
            <person name="Schmutz J."/>
            <person name="Cannon S."/>
            <person name="Schlueter J."/>
            <person name="Ma J."/>
            <person name="Mitros T."/>
            <person name="Nelson W."/>
            <person name="Hyten D."/>
            <person name="Song Q."/>
            <person name="Thelen J."/>
            <person name="Cheng J."/>
            <person name="Xu D."/>
            <person name="Hellsten U."/>
            <person name="May G."/>
            <person name="Yu Y."/>
            <person name="Sakurai T."/>
            <person name="Umezawa T."/>
            <person name="Bhattacharyya M."/>
            <person name="Sandhu D."/>
            <person name="Valliyodan B."/>
            <person name="Lindquist E."/>
            <person name="Peto M."/>
            <person name="Grant D."/>
            <person name="Shu S."/>
            <person name="Goodstein D."/>
            <person name="Barry K."/>
            <person name="Futrell-Griggs M."/>
            <person name="Abernathy B."/>
            <person name="Du J."/>
            <person name="Tian Z."/>
            <person name="Zhu L."/>
            <person name="Gill N."/>
            <person name="Joshi T."/>
            <person name="Libault M."/>
            <person name="Sethuraman A."/>
            <person name="Zhang X."/>
            <person name="Shinozaki K."/>
            <person name="Nguyen H."/>
            <person name="Wing R."/>
            <person name="Cregan P."/>
            <person name="Specht J."/>
            <person name="Grimwood J."/>
            <person name="Rokhsar D."/>
            <person name="Stacey G."/>
            <person name="Shoemaker R."/>
            <person name="Jackson S."/>
        </authorList>
    </citation>
    <scope>NUCLEOTIDE SEQUENCE</scope>
    <source>
        <tissue evidence="1">Callus</tissue>
    </source>
</reference>
<keyword evidence="3" id="KW-1185">Reference proteome</keyword>
<dbReference type="InParanoid" id="K7N4I8"/>
<dbReference type="HOGENOM" id="CLU_2578621_0_0_1"/>
<protein>
    <submittedName>
        <fullName evidence="1 2">Uncharacterized protein</fullName>
    </submittedName>
</protein>
<dbReference type="Proteomes" id="UP000008827">
    <property type="component" value="Chromosome 20"/>
</dbReference>
<reference evidence="2" key="2">
    <citation type="submission" date="2018-02" db="UniProtKB">
        <authorList>
            <consortium name="EnsemblPlants"/>
        </authorList>
    </citation>
    <scope>IDENTIFICATION</scope>
    <source>
        <strain evidence="2">Williams 82</strain>
    </source>
</reference>
<accession>K7N4I8</accession>
<proteinExistence type="predicted"/>
<organism evidence="2">
    <name type="scientific">Glycine max</name>
    <name type="common">Soybean</name>
    <name type="synonym">Glycine hispida</name>
    <dbReference type="NCBI Taxonomy" id="3847"/>
    <lineage>
        <taxon>Eukaryota</taxon>
        <taxon>Viridiplantae</taxon>
        <taxon>Streptophyta</taxon>
        <taxon>Embryophyta</taxon>
        <taxon>Tracheophyta</taxon>
        <taxon>Spermatophyta</taxon>
        <taxon>Magnoliopsida</taxon>
        <taxon>eudicotyledons</taxon>
        <taxon>Gunneridae</taxon>
        <taxon>Pentapetalae</taxon>
        <taxon>rosids</taxon>
        <taxon>fabids</taxon>
        <taxon>Fabales</taxon>
        <taxon>Fabaceae</taxon>
        <taxon>Papilionoideae</taxon>
        <taxon>50 kb inversion clade</taxon>
        <taxon>NPAAA clade</taxon>
        <taxon>indigoferoid/millettioid clade</taxon>
        <taxon>Phaseoleae</taxon>
        <taxon>Glycine</taxon>
        <taxon>Glycine subgen. Soja</taxon>
    </lineage>
</organism>
<name>K7N4I8_SOYBN</name>
<dbReference type="EMBL" id="CM000853">
    <property type="protein sequence ID" value="KRG92194.1"/>
    <property type="molecule type" value="Genomic_DNA"/>
</dbReference>
<reference evidence="1 2" key="1">
    <citation type="journal article" date="2010" name="Nature">
        <title>Genome sequence of the palaeopolyploid soybean.</title>
        <authorList>
            <person name="Schmutz J."/>
            <person name="Cannon S.B."/>
            <person name="Schlueter J."/>
            <person name="Ma J."/>
            <person name="Mitros T."/>
            <person name="Nelson W."/>
            <person name="Hyten D.L."/>
            <person name="Song Q."/>
            <person name="Thelen J.J."/>
            <person name="Cheng J."/>
            <person name="Xu D."/>
            <person name="Hellsten U."/>
            <person name="May G.D."/>
            <person name="Yu Y."/>
            <person name="Sakurai T."/>
            <person name="Umezawa T."/>
            <person name="Bhattacharyya M.K."/>
            <person name="Sandhu D."/>
            <person name="Valliyodan B."/>
            <person name="Lindquist E."/>
            <person name="Peto M."/>
            <person name="Grant D."/>
            <person name="Shu S."/>
            <person name="Goodstein D."/>
            <person name="Barry K."/>
            <person name="Futrell-Griggs M."/>
            <person name="Abernathy B."/>
            <person name="Du J."/>
            <person name="Tian Z."/>
            <person name="Zhu L."/>
            <person name="Gill N."/>
            <person name="Joshi T."/>
            <person name="Libault M."/>
            <person name="Sethuraman A."/>
            <person name="Zhang X.-C."/>
            <person name="Shinozaki K."/>
            <person name="Nguyen H.T."/>
            <person name="Wing R.A."/>
            <person name="Cregan P."/>
            <person name="Specht J."/>
            <person name="Grimwood J."/>
            <person name="Rokhsar D."/>
            <person name="Stacey G."/>
            <person name="Shoemaker R.C."/>
            <person name="Jackson S.A."/>
        </authorList>
    </citation>
    <scope>NUCLEOTIDE SEQUENCE [LARGE SCALE GENOMIC DNA]</scope>
    <source>
        <strain evidence="2">cv. Williams 82</strain>
        <tissue evidence="1">Callus</tissue>
    </source>
</reference>